<evidence type="ECO:0000313" key="2">
    <source>
        <dbReference type="Proteomes" id="UP000030665"/>
    </source>
</evidence>
<proteinExistence type="predicted"/>
<accession>A0A077Z061</accession>
<evidence type="ECO:0000313" key="1">
    <source>
        <dbReference type="EMBL" id="CDW53812.1"/>
    </source>
</evidence>
<gene>
    <name evidence="1" type="ORF">TTRE_0000207901</name>
</gene>
<keyword evidence="2" id="KW-1185">Reference proteome</keyword>
<dbReference type="Proteomes" id="UP000030665">
    <property type="component" value="Unassembled WGS sequence"/>
</dbReference>
<dbReference type="AlphaFoldDB" id="A0A077Z061"/>
<dbReference type="EMBL" id="HG805868">
    <property type="protein sequence ID" value="CDW53812.1"/>
    <property type="molecule type" value="Genomic_DNA"/>
</dbReference>
<reference evidence="1" key="1">
    <citation type="submission" date="2014-01" db="EMBL/GenBank/DDBJ databases">
        <authorList>
            <person name="Aslett M."/>
        </authorList>
    </citation>
    <scope>NUCLEOTIDE SEQUENCE</scope>
</reference>
<protein>
    <submittedName>
        <fullName evidence="1">Cytoplasmic dynein intermediate chain</fullName>
    </submittedName>
</protein>
<sequence>MTDPACPELVIVCNVEIKATTLFQYIHSTLRQSRDPSRQSINGDQLQRRRVSARDGAIILYLKWSIAAELLVTPLGELNDQLFIESPTFGTVDQEYELKILLNTHTMCYNLLITKSPFASYYDVQLRMSGIFKQTIASTKDHELDGVVWIEWKPGNISTSAITR</sequence>
<dbReference type="OrthoDB" id="10453063at2759"/>
<reference evidence="1" key="2">
    <citation type="submission" date="2014-03" db="EMBL/GenBank/DDBJ databases">
        <title>The whipworm genome and dual-species transcriptomics of an intimate host-pathogen interaction.</title>
        <authorList>
            <person name="Foth B.J."/>
            <person name="Tsai I.J."/>
            <person name="Reid A.J."/>
            <person name="Bancroft A.J."/>
            <person name="Nichol S."/>
            <person name="Tracey A."/>
            <person name="Holroyd N."/>
            <person name="Cotton J.A."/>
            <person name="Stanley E.J."/>
            <person name="Zarowiecki M."/>
            <person name="Liu J.Z."/>
            <person name="Huckvale T."/>
            <person name="Cooper P.J."/>
            <person name="Grencis R.K."/>
            <person name="Berriman M."/>
        </authorList>
    </citation>
    <scope>NUCLEOTIDE SEQUENCE [LARGE SCALE GENOMIC DNA]</scope>
</reference>
<name>A0A077Z061_TRITR</name>
<organism evidence="1 2">
    <name type="scientific">Trichuris trichiura</name>
    <name type="common">Whipworm</name>
    <name type="synonym">Trichocephalus trichiurus</name>
    <dbReference type="NCBI Taxonomy" id="36087"/>
    <lineage>
        <taxon>Eukaryota</taxon>
        <taxon>Metazoa</taxon>
        <taxon>Ecdysozoa</taxon>
        <taxon>Nematoda</taxon>
        <taxon>Enoplea</taxon>
        <taxon>Dorylaimia</taxon>
        <taxon>Trichinellida</taxon>
        <taxon>Trichuridae</taxon>
        <taxon>Trichuris</taxon>
    </lineage>
</organism>